<keyword evidence="2" id="KW-1185">Reference proteome</keyword>
<proteinExistence type="predicted"/>
<gene>
    <name evidence="1" type="ORF">DCAF_LOCUS11030</name>
</gene>
<dbReference type="Proteomes" id="UP001314170">
    <property type="component" value="Unassembled WGS sequence"/>
</dbReference>
<protein>
    <submittedName>
        <fullName evidence="1">Uncharacterized protein</fullName>
    </submittedName>
</protein>
<sequence>THVQRGHAGIQDKFMLMFSKKACQRNNLVYTLVRALHGDSVGVNQASIIAQTRLKPRLNLGLLWLRRPTSQWIKFMWKASEYDKLPPEPQTYLDKRLWSRLELFEVGPPVEPPRPAYLGLQFCIIKGAVRASRGRGCCSYRNSIFELPVVGYLAQSDKENSEL</sequence>
<feature type="non-terminal residue" evidence="1">
    <location>
        <position position="1"/>
    </location>
</feature>
<accession>A0AAV1RHZ1</accession>
<evidence type="ECO:0000313" key="1">
    <source>
        <dbReference type="EMBL" id="CAK7336026.1"/>
    </source>
</evidence>
<reference evidence="1 2" key="1">
    <citation type="submission" date="2024-01" db="EMBL/GenBank/DDBJ databases">
        <authorList>
            <person name="Waweru B."/>
        </authorList>
    </citation>
    <scope>NUCLEOTIDE SEQUENCE [LARGE SCALE GENOMIC DNA]</scope>
</reference>
<organism evidence="1 2">
    <name type="scientific">Dovyalis caffra</name>
    <dbReference type="NCBI Taxonomy" id="77055"/>
    <lineage>
        <taxon>Eukaryota</taxon>
        <taxon>Viridiplantae</taxon>
        <taxon>Streptophyta</taxon>
        <taxon>Embryophyta</taxon>
        <taxon>Tracheophyta</taxon>
        <taxon>Spermatophyta</taxon>
        <taxon>Magnoliopsida</taxon>
        <taxon>eudicotyledons</taxon>
        <taxon>Gunneridae</taxon>
        <taxon>Pentapetalae</taxon>
        <taxon>rosids</taxon>
        <taxon>fabids</taxon>
        <taxon>Malpighiales</taxon>
        <taxon>Salicaceae</taxon>
        <taxon>Flacourtieae</taxon>
        <taxon>Dovyalis</taxon>
    </lineage>
</organism>
<comment type="caution">
    <text evidence="1">The sequence shown here is derived from an EMBL/GenBank/DDBJ whole genome shotgun (WGS) entry which is preliminary data.</text>
</comment>
<evidence type="ECO:0000313" key="2">
    <source>
        <dbReference type="Proteomes" id="UP001314170"/>
    </source>
</evidence>
<dbReference type="AlphaFoldDB" id="A0AAV1RHZ1"/>
<dbReference type="EMBL" id="CAWUPB010000994">
    <property type="protein sequence ID" value="CAK7336026.1"/>
    <property type="molecule type" value="Genomic_DNA"/>
</dbReference>
<name>A0AAV1RHZ1_9ROSI</name>